<sequence>MFIHISLKMKVHSGPPLPHQNLVYSMWYLSHFAPYFAKDLLWPEYNTSGYQNFLIDCVNVFLELSINITLSQAVMQSGYNTPNGAAKVHPAYPMSIMLNTLSSIECAIINLRNTTTFFIYLPTQYYWVNFDQTWELAHSIRRQLRCRKKYSLNDAVYLETILRNVNWNDFFTPANKIDGLLFLGITQSGAGQLWLQNTAIVSTTIAEEYTIAWWPGNFAYDLFLGKYCNGSILPTASNYYINKYCDGINATSIEAVSGFTDSSGYVTQQRAAIQKALGPILSTNLWVVPVPKPLSKLIATLLSSFHDTIMSMKWSPFIPYPVLQSIVLTPHSPHWNEDYLYYGGNPLCLYGTAQTSFKHLLHSMMIAQINFL</sequence>
<name>A0A1V9ZBN5_9STRA</name>
<comment type="caution">
    <text evidence="1">The sequence shown here is derived from an EMBL/GenBank/DDBJ whole genome shotgun (WGS) entry which is preliminary data.</text>
</comment>
<evidence type="ECO:0000313" key="1">
    <source>
        <dbReference type="EMBL" id="OQR95321.1"/>
    </source>
</evidence>
<evidence type="ECO:0000313" key="2">
    <source>
        <dbReference type="Proteomes" id="UP000243217"/>
    </source>
</evidence>
<keyword evidence="2" id="KW-1185">Reference proteome</keyword>
<dbReference type="AlphaFoldDB" id="A0A1V9ZBN5"/>
<protein>
    <submittedName>
        <fullName evidence="1">Uncharacterized protein</fullName>
    </submittedName>
</protein>
<reference evidence="1 2" key="1">
    <citation type="journal article" date="2014" name="Genome Biol. Evol.">
        <title>The secreted proteins of Achlya hypogyna and Thraustotheca clavata identify the ancestral oomycete secretome and reveal gene acquisitions by horizontal gene transfer.</title>
        <authorList>
            <person name="Misner I."/>
            <person name="Blouin N."/>
            <person name="Leonard G."/>
            <person name="Richards T.A."/>
            <person name="Lane C.E."/>
        </authorList>
    </citation>
    <scope>NUCLEOTIDE SEQUENCE [LARGE SCALE GENOMIC DNA]</scope>
    <source>
        <strain evidence="1 2">ATCC 34112</strain>
    </source>
</reference>
<accession>A0A1V9ZBN5</accession>
<organism evidence="1 2">
    <name type="scientific">Thraustotheca clavata</name>
    <dbReference type="NCBI Taxonomy" id="74557"/>
    <lineage>
        <taxon>Eukaryota</taxon>
        <taxon>Sar</taxon>
        <taxon>Stramenopiles</taxon>
        <taxon>Oomycota</taxon>
        <taxon>Saprolegniomycetes</taxon>
        <taxon>Saprolegniales</taxon>
        <taxon>Achlyaceae</taxon>
        <taxon>Thraustotheca</taxon>
    </lineage>
</organism>
<dbReference type="EMBL" id="JNBS01002134">
    <property type="protein sequence ID" value="OQR95321.1"/>
    <property type="molecule type" value="Genomic_DNA"/>
</dbReference>
<proteinExistence type="predicted"/>
<dbReference type="Proteomes" id="UP000243217">
    <property type="component" value="Unassembled WGS sequence"/>
</dbReference>
<gene>
    <name evidence="1" type="ORF">THRCLA_07977</name>
</gene>